<organism evidence="1 2">
    <name type="scientific">Marvinbryantia formatexigens DSM 14469</name>
    <dbReference type="NCBI Taxonomy" id="478749"/>
    <lineage>
        <taxon>Bacteria</taxon>
        <taxon>Bacillati</taxon>
        <taxon>Bacillota</taxon>
        <taxon>Clostridia</taxon>
        <taxon>Lachnospirales</taxon>
        <taxon>Lachnospiraceae</taxon>
        <taxon>Marvinbryantia</taxon>
    </lineage>
</organism>
<reference evidence="1" key="1">
    <citation type="submission" date="2009-07" db="EMBL/GenBank/DDBJ databases">
        <authorList>
            <person name="Weinstock G."/>
            <person name="Sodergren E."/>
            <person name="Clifton S."/>
            <person name="Fulton L."/>
            <person name="Fulton B."/>
            <person name="Courtney L."/>
            <person name="Fronick C."/>
            <person name="Harrison M."/>
            <person name="Strong C."/>
            <person name="Farmer C."/>
            <person name="Delahaunty K."/>
            <person name="Markovic C."/>
            <person name="Hall O."/>
            <person name="Minx P."/>
            <person name="Tomlinson C."/>
            <person name="Mitreva M."/>
            <person name="Nelson J."/>
            <person name="Hou S."/>
            <person name="Wollam A."/>
            <person name="Pepin K.H."/>
            <person name="Johnson M."/>
            <person name="Bhonagiri V."/>
            <person name="Nash W.E."/>
            <person name="Warren W."/>
            <person name="Chinwalla A."/>
            <person name="Mardis E.R."/>
            <person name="Wilson R.K."/>
        </authorList>
    </citation>
    <scope>NUCLEOTIDE SEQUENCE [LARGE SCALE GENOMIC DNA]</scope>
    <source>
        <strain evidence="1">DSM 14469</strain>
    </source>
</reference>
<dbReference type="Proteomes" id="UP000005561">
    <property type="component" value="Unassembled WGS sequence"/>
</dbReference>
<protein>
    <submittedName>
        <fullName evidence="1">Uncharacterized protein</fullName>
    </submittedName>
</protein>
<evidence type="ECO:0000313" key="2">
    <source>
        <dbReference type="Proteomes" id="UP000005561"/>
    </source>
</evidence>
<accession>C6LKS5</accession>
<dbReference type="EMBL" id="ACCL02000025">
    <property type="protein sequence ID" value="EET58812.1"/>
    <property type="molecule type" value="Genomic_DNA"/>
</dbReference>
<comment type="caution">
    <text evidence="1">The sequence shown here is derived from an EMBL/GenBank/DDBJ whole genome shotgun (WGS) entry which is preliminary data.</text>
</comment>
<evidence type="ECO:0000313" key="1">
    <source>
        <dbReference type="EMBL" id="EET58812.1"/>
    </source>
</evidence>
<keyword evidence="2" id="KW-1185">Reference proteome</keyword>
<gene>
    <name evidence="1" type="ORF">BRYFOR_09272</name>
</gene>
<sequence length="45" mass="4867">MVCNKFPLAFFKKVAYGRKGADLQQGFAPDGSRREGIPYGGAAFV</sequence>
<name>C6LKS5_9FIRM</name>
<dbReference type="AlphaFoldDB" id="C6LKS5"/>
<proteinExistence type="predicted"/>